<sequence length="169" mass="18584">MKKPKKPSEDLAKTRIQIQFINSEQLAELLGISHQALLEKLAVYQTKAAVDEKESGRISSASDCDETSPLKIGVESCCSQGNLGNPTQRIQWVHNQIAAYESEQGQLAQLSPAALHRIAQNLRGLWYEATALKMPERDIERINKIGKLAVSFAKAKKASQAEQEGGEQA</sequence>
<dbReference type="Proteomes" id="UP000004095">
    <property type="component" value="Unassembled WGS sequence"/>
</dbReference>
<name>A1ZUA4_MICM2</name>
<accession>A1ZUA4</accession>
<dbReference type="AlphaFoldDB" id="A1ZUA4"/>
<keyword evidence="2" id="KW-1185">Reference proteome</keyword>
<comment type="caution">
    <text evidence="1">The sequence shown here is derived from an EMBL/GenBank/DDBJ whole genome shotgun (WGS) entry which is preliminary data.</text>
</comment>
<reference evidence="1 2" key="1">
    <citation type="submission" date="2007-01" db="EMBL/GenBank/DDBJ databases">
        <authorList>
            <person name="Haygood M."/>
            <person name="Podell S."/>
            <person name="Anderson C."/>
            <person name="Hopkinson B."/>
            <person name="Roe K."/>
            <person name="Barbeau K."/>
            <person name="Gaasterland T."/>
            <person name="Ferriera S."/>
            <person name="Johnson J."/>
            <person name="Kravitz S."/>
            <person name="Beeson K."/>
            <person name="Sutton G."/>
            <person name="Rogers Y.-H."/>
            <person name="Friedman R."/>
            <person name="Frazier M."/>
            <person name="Venter J.C."/>
        </authorList>
    </citation>
    <scope>NUCLEOTIDE SEQUENCE [LARGE SCALE GENOMIC DNA]</scope>
    <source>
        <strain evidence="1 2">ATCC 23134</strain>
    </source>
</reference>
<evidence type="ECO:0000313" key="1">
    <source>
        <dbReference type="EMBL" id="EAY26075.1"/>
    </source>
</evidence>
<organism evidence="1 2">
    <name type="scientific">Microscilla marina ATCC 23134</name>
    <dbReference type="NCBI Taxonomy" id="313606"/>
    <lineage>
        <taxon>Bacteria</taxon>
        <taxon>Pseudomonadati</taxon>
        <taxon>Bacteroidota</taxon>
        <taxon>Cytophagia</taxon>
        <taxon>Cytophagales</taxon>
        <taxon>Microscillaceae</taxon>
        <taxon>Microscilla</taxon>
    </lineage>
</organism>
<proteinExistence type="predicted"/>
<dbReference type="RefSeq" id="WP_002701672.1">
    <property type="nucleotide sequence ID" value="NZ_AAWS01000039.1"/>
</dbReference>
<gene>
    <name evidence="1" type="ORF">M23134_06424</name>
</gene>
<protein>
    <submittedName>
        <fullName evidence="1">Uncharacterized protein</fullName>
    </submittedName>
</protein>
<dbReference type="EMBL" id="AAWS01000039">
    <property type="protein sequence ID" value="EAY26075.1"/>
    <property type="molecule type" value="Genomic_DNA"/>
</dbReference>
<evidence type="ECO:0000313" key="2">
    <source>
        <dbReference type="Proteomes" id="UP000004095"/>
    </source>
</evidence>